<reference evidence="1" key="1">
    <citation type="submission" date="2020-04" db="EMBL/GenBank/DDBJ databases">
        <title>Deep metagenomics examines the oral microbiome during advanced dental caries in children, revealing novel taxa and co-occurrences with host molecules.</title>
        <authorList>
            <person name="Baker J.L."/>
            <person name="Morton J.T."/>
            <person name="Dinis M."/>
            <person name="Alvarez R."/>
            <person name="Tran N.C."/>
            <person name="Knight R."/>
            <person name="Edlund A."/>
        </authorList>
    </citation>
    <scope>NUCLEOTIDE SEQUENCE</scope>
    <source>
        <strain evidence="1">JCVI_38_bin.5</strain>
    </source>
</reference>
<accession>A0A930VTP8</accession>
<dbReference type="AlphaFoldDB" id="A0A930VTP8"/>
<name>A0A930VTP8_9ACTN</name>
<protein>
    <submittedName>
        <fullName evidence="1">Uncharacterized protein</fullName>
    </submittedName>
</protein>
<organism evidence="1 2">
    <name type="scientific">Lancefieldella rimae</name>
    <dbReference type="NCBI Taxonomy" id="1383"/>
    <lineage>
        <taxon>Bacteria</taxon>
        <taxon>Bacillati</taxon>
        <taxon>Actinomycetota</taxon>
        <taxon>Coriobacteriia</taxon>
        <taxon>Coriobacteriales</taxon>
        <taxon>Atopobiaceae</taxon>
        <taxon>Lancefieldella</taxon>
    </lineage>
</organism>
<comment type="caution">
    <text evidence="1">The sequence shown here is derived from an EMBL/GenBank/DDBJ whole genome shotgun (WGS) entry which is preliminary data.</text>
</comment>
<dbReference type="RefSeq" id="WP_273061597.1">
    <property type="nucleotide sequence ID" value="NZ_CAUOKZ010000002.1"/>
</dbReference>
<proteinExistence type="predicted"/>
<gene>
    <name evidence="1" type="ORF">HXK26_05900</name>
</gene>
<dbReference type="EMBL" id="JABZGW010000263">
    <property type="protein sequence ID" value="MBF4808211.1"/>
    <property type="molecule type" value="Genomic_DNA"/>
</dbReference>
<sequence length="79" mass="8975">MGGLHCSDCEFCSFCFNDTVGMYQAACARGYTLADPHIHHDIEQHFAKSVDAFVPLVDPFGREYLRKSNVCDEFVRKAR</sequence>
<dbReference type="Proteomes" id="UP000698335">
    <property type="component" value="Unassembled WGS sequence"/>
</dbReference>
<evidence type="ECO:0000313" key="1">
    <source>
        <dbReference type="EMBL" id="MBF4808211.1"/>
    </source>
</evidence>
<evidence type="ECO:0000313" key="2">
    <source>
        <dbReference type="Proteomes" id="UP000698335"/>
    </source>
</evidence>